<name>A0A0M3HMZ3_ASCLU</name>
<dbReference type="Proteomes" id="UP000036681">
    <property type="component" value="Unplaced"/>
</dbReference>
<keyword evidence="2" id="KW-1133">Transmembrane helix</keyword>
<proteinExistence type="predicted"/>
<accession>A0A0M3HMZ3</accession>
<evidence type="ECO:0000313" key="3">
    <source>
        <dbReference type="Proteomes" id="UP000036681"/>
    </source>
</evidence>
<reference evidence="4" key="1">
    <citation type="submission" date="2017-02" db="UniProtKB">
        <authorList>
            <consortium name="WormBaseParasite"/>
        </authorList>
    </citation>
    <scope>IDENTIFICATION</scope>
</reference>
<evidence type="ECO:0000256" key="1">
    <source>
        <dbReference type="ARBA" id="ARBA00023157"/>
    </source>
</evidence>
<dbReference type="SUPFAM" id="SSF57424">
    <property type="entry name" value="LDL receptor-like module"/>
    <property type="match status" value="1"/>
</dbReference>
<evidence type="ECO:0000313" key="4">
    <source>
        <dbReference type="WBParaSite" id="ALUE_0000297401-mRNA-1"/>
    </source>
</evidence>
<protein>
    <submittedName>
        <fullName evidence="4">SRCR domain-containing protein</fullName>
    </submittedName>
</protein>
<evidence type="ECO:0000256" key="2">
    <source>
        <dbReference type="SAM" id="Phobius"/>
    </source>
</evidence>
<dbReference type="Gene3D" id="4.10.400.10">
    <property type="entry name" value="Low-density Lipoprotein Receptor"/>
    <property type="match status" value="1"/>
</dbReference>
<keyword evidence="2" id="KW-0812">Transmembrane</keyword>
<dbReference type="AlphaFoldDB" id="A0A0M3HMZ3"/>
<dbReference type="WBParaSite" id="ALUE_0000297401-mRNA-1">
    <property type="protein sequence ID" value="ALUE_0000297401-mRNA-1"/>
    <property type="gene ID" value="ALUE_0000297401"/>
</dbReference>
<keyword evidence="2" id="KW-0472">Membrane</keyword>
<dbReference type="InterPro" id="IPR002172">
    <property type="entry name" value="LDrepeatLR_classA_rpt"/>
</dbReference>
<dbReference type="InterPro" id="IPR036055">
    <property type="entry name" value="LDL_receptor-like_sf"/>
</dbReference>
<dbReference type="CDD" id="cd00112">
    <property type="entry name" value="LDLa"/>
    <property type="match status" value="1"/>
</dbReference>
<organism evidence="3 4">
    <name type="scientific">Ascaris lumbricoides</name>
    <name type="common">Giant roundworm</name>
    <dbReference type="NCBI Taxonomy" id="6252"/>
    <lineage>
        <taxon>Eukaryota</taxon>
        <taxon>Metazoa</taxon>
        <taxon>Ecdysozoa</taxon>
        <taxon>Nematoda</taxon>
        <taxon>Chromadorea</taxon>
        <taxon>Rhabditida</taxon>
        <taxon>Spirurina</taxon>
        <taxon>Ascaridomorpha</taxon>
        <taxon>Ascaridoidea</taxon>
        <taxon>Ascarididae</taxon>
        <taxon>Ascaris</taxon>
    </lineage>
</organism>
<keyword evidence="3" id="KW-1185">Reference proteome</keyword>
<keyword evidence="1" id="KW-1015">Disulfide bond</keyword>
<feature type="transmembrane region" description="Helical" evidence="2">
    <location>
        <begin position="22"/>
        <end position="44"/>
    </location>
</feature>
<sequence length="65" mass="7843">MEMRCDGIVQCKDKSDELHCGMYMLLIFFFFNVIFVAFALMHVFMHNSCDFFFKIKFNLLKIFNI</sequence>